<keyword evidence="2" id="KW-0963">Cytoplasm</keyword>
<evidence type="ECO:0008006" key="8">
    <source>
        <dbReference type="Google" id="ProtNLM"/>
    </source>
</evidence>
<reference evidence="6 7" key="1">
    <citation type="submission" date="2024-01" db="EMBL/GenBank/DDBJ databases">
        <title>The genome of the rayed Mediterranean limpet Patella caerulea (Linnaeus, 1758).</title>
        <authorList>
            <person name="Anh-Thu Weber A."/>
            <person name="Halstead-Nussloch G."/>
        </authorList>
    </citation>
    <scope>NUCLEOTIDE SEQUENCE [LARGE SCALE GENOMIC DNA]</scope>
    <source>
        <strain evidence="6">AATW-2023a</strain>
        <tissue evidence="6">Whole specimen</tissue>
    </source>
</reference>
<feature type="compositionally biased region" description="Basic and acidic residues" evidence="3">
    <location>
        <begin position="1345"/>
        <end position="1359"/>
    </location>
</feature>
<feature type="compositionally biased region" description="Basic and acidic residues" evidence="3">
    <location>
        <begin position="659"/>
        <end position="671"/>
    </location>
</feature>
<dbReference type="PANTHER" id="PTHR46348">
    <property type="entry name" value="DELETED IN LUNG AND ESOPHAGEAL CANCER PROTEIN 1"/>
    <property type="match status" value="1"/>
</dbReference>
<feature type="region of interest" description="Disordered" evidence="3">
    <location>
        <begin position="152"/>
        <end position="187"/>
    </location>
</feature>
<dbReference type="Proteomes" id="UP001347796">
    <property type="component" value="Unassembled WGS sequence"/>
</dbReference>
<feature type="compositionally biased region" description="Polar residues" evidence="3">
    <location>
        <begin position="1328"/>
        <end position="1337"/>
    </location>
</feature>
<organism evidence="6 7">
    <name type="scientific">Patella caerulea</name>
    <name type="common">Rayed Mediterranean limpet</name>
    <dbReference type="NCBI Taxonomy" id="87958"/>
    <lineage>
        <taxon>Eukaryota</taxon>
        <taxon>Metazoa</taxon>
        <taxon>Spiralia</taxon>
        <taxon>Lophotrochozoa</taxon>
        <taxon>Mollusca</taxon>
        <taxon>Gastropoda</taxon>
        <taxon>Patellogastropoda</taxon>
        <taxon>Patelloidea</taxon>
        <taxon>Patellidae</taxon>
        <taxon>Patella</taxon>
    </lineage>
</organism>
<name>A0AAN8G3Z2_PATCE</name>
<dbReference type="GO" id="GO:0015631">
    <property type="term" value="F:tubulin binding"/>
    <property type="evidence" value="ECO:0007669"/>
    <property type="project" value="TreeGrafter"/>
</dbReference>
<evidence type="ECO:0000259" key="5">
    <source>
        <dbReference type="Pfam" id="PF23277"/>
    </source>
</evidence>
<comment type="caution">
    <text evidence="6">The sequence shown here is derived from an EMBL/GenBank/DDBJ whole genome shotgun (WGS) entry which is preliminary data.</text>
</comment>
<protein>
    <recommendedName>
        <fullName evidence="8">Deleted in lung and esophageal cancer protein 1</fullName>
    </recommendedName>
</protein>
<evidence type="ECO:0000256" key="3">
    <source>
        <dbReference type="SAM" id="MobiDB-lite"/>
    </source>
</evidence>
<dbReference type="Pfam" id="PF23316">
    <property type="entry name" value="Ig_DLEC1_6th"/>
    <property type="match status" value="1"/>
</dbReference>
<dbReference type="GO" id="GO:0005929">
    <property type="term" value="C:cilium"/>
    <property type="evidence" value="ECO:0007669"/>
    <property type="project" value="TreeGrafter"/>
</dbReference>
<dbReference type="PANTHER" id="PTHR46348:SF1">
    <property type="entry name" value="DELETED IN LUNG AND ESOPHAGEAL CANCER PROTEIN 1"/>
    <property type="match status" value="1"/>
</dbReference>
<feature type="domain" description="Abnormal spindle-like microcephaly-associated protein ASH" evidence="4">
    <location>
        <begin position="809"/>
        <end position="903"/>
    </location>
</feature>
<comment type="subcellular location">
    <subcellularLocation>
        <location evidence="1">Cytoplasm</location>
    </subcellularLocation>
</comment>
<dbReference type="Pfam" id="PF23277">
    <property type="entry name" value="Ig_Dlec1_1"/>
    <property type="match status" value="1"/>
</dbReference>
<evidence type="ECO:0000313" key="6">
    <source>
        <dbReference type="EMBL" id="KAK6165505.1"/>
    </source>
</evidence>
<dbReference type="GO" id="GO:0005737">
    <property type="term" value="C:cytoplasm"/>
    <property type="evidence" value="ECO:0007669"/>
    <property type="project" value="UniProtKB-SubCell"/>
</dbReference>
<feature type="region of interest" description="Disordered" evidence="3">
    <location>
        <begin position="1"/>
        <end position="27"/>
    </location>
</feature>
<feature type="region of interest" description="Disordered" evidence="3">
    <location>
        <begin position="653"/>
        <end position="673"/>
    </location>
</feature>
<feature type="region of interest" description="Disordered" evidence="3">
    <location>
        <begin position="1305"/>
        <end position="1359"/>
    </location>
</feature>
<gene>
    <name evidence="6" type="ORF">SNE40_022422</name>
</gene>
<dbReference type="Pfam" id="PF15780">
    <property type="entry name" value="ASH"/>
    <property type="match status" value="1"/>
</dbReference>
<dbReference type="InterPro" id="IPR059041">
    <property type="entry name" value="Ig_DLEC1_1"/>
</dbReference>
<feature type="compositionally biased region" description="Basic and acidic residues" evidence="3">
    <location>
        <begin position="175"/>
        <end position="184"/>
    </location>
</feature>
<sequence length="1728" mass="192597">MMKTQLPSKGQEPSMYLQRPSTGKSQDVRHILTRTFRELYTRDTVRPETVKHLQVSKGGDDPYHERYVESLQKVYDEWQKRMDESAMLERHIMQAQARATSADERELNQTLTSCDNYSELGLPPGRSNFRSCIDTELLRSYGLITPEDYSLAQPDLHPAPELSKVPSYARQTVTSEKRSRKNEQDDSPLFILPQVRSMGDMMSSSFISAEYDTESLNEVLELESYMDTDNWKLNMSTEQREKDRQDLANMNAKINFLRNPRHIPPSAPPGCRTLIKQFKKKPKEICIQEKIEDLKPVSPSLIFMASPPVVSFTEYKVGQVYEIVLELKNVSTVLRQCRVLPPKSSYFSVGLGQFPGEHGLVAPGMSCKYAIRFIPDSLKDFRDEVVVQTQSSKPMIIPVEGRRAPPCLTVPPVWDIGYCLVSGFHVRQFVIKNEGGSGRFCLMPKSSWPAVNFKSAVSKPSVTIGPFEVRPSTLELLKGQTGVIEVVFHPTSAGVFEEELTMVCDNCNVQHYKLTGEGQMASVSLEYVENGVKEPLPGELCDKSAQHLIQFEELNPYTYIERTIKVKNQTNVELPFEWKFYKPQFNTERSAEDKELGIVEARAVDTNPSFSIIPPAGTLQRLEVSEYQLTFSPSSIGDYHDVLHMMLNHLPPGSASSVSHDETTQPEDDKVSVTSSQKDAVLFKDVTALEVEVKGKCVPLNIVLHPYAIYIPGKLLVGTSIKKIFSMANHSYSTITFQFEPHTDKHIIEVEPPYGELDPGMAIDLELSITGEEPGKLDHTLFCHIHNMENPLPLQILTEFKGPEINIEEPNVNFGLIRLGETSVREITLNNLSQLPTKWSISDFVTAPASENSMESNEVMFNPSSGELKPLERRTISIKFTPSKVATVHRVFEVSAEDGNKCSIAGHAEVQSPAVCLMECELSPKDIYVGVPVLCKAVLHNQTFMTTHFEWGKPEGRSSETCSIEIDQITGRLAPKEEKTITVSFVSSQVGLVDDLRIPCKVEGMDQPLCLSLTCDVLGLSVVCRTSDCKQNMSEELEVDFGEEVELGANPRRYLYICNETAIPASYSINVTNFPVTPPTPPEKRLDTTGTSIRKALLGRTPNLTDSVSAARAQSDLAKAVLSSGLGAGFSVSPANGNLSPYGEEVIEITAYSNIWGTYTDNITCKVGDMEAIMIPVSMTVIGCPLNFQMTAAIPDQKPIVRFGTHVSGVRSVKRNMRINNTSPFDIRLDWRVFNQIKGDDQLLDFTVCYGRCFPIRDQDGNEIINSDEEMPALERAATELIPNSPDTTPAVSRQVTRITEVLEKVPEKDELAEVSEELPAKEVSDSAPENENQTDGPESPGEEIVLKDDKNEEVKETEENPKIISVFLNAHEGQMSQQPYKITPEQLVVPANGHAQVFAVFTPLPANQVTDVMDCHGYALGYMSLDGKAAGIPGQVCRKEAYEASTLRLDMTAQLKPALLTIENNEDEGMRYRAVMSDLVKDGQAQKESIKVCSTILSNRTETPLTFRLLVNKPFILVDLDPTSNIEGSTRATETLYNTLNPQHSLIVKVGFQTTCELLTEDAISDMEALGSESDRKLDIQDNLIVEFNNMAEQKVPLHATLSVPQIYLSKQSLDFGTCLVNQCRVMELMISNHTSSHSFWKVSIESKSETCLSDTFAVEPSEGILDAYITHVSNSKSLLQVKFTAKHAEHYEFVFLFTGILGETPQRLYVRGEGSYDGKHESILNP</sequence>
<dbReference type="InterPro" id="IPR013783">
    <property type="entry name" value="Ig-like_fold"/>
</dbReference>
<evidence type="ECO:0000256" key="2">
    <source>
        <dbReference type="ARBA" id="ARBA00022490"/>
    </source>
</evidence>
<evidence type="ECO:0000256" key="1">
    <source>
        <dbReference type="ARBA" id="ARBA00004496"/>
    </source>
</evidence>
<dbReference type="InterPro" id="IPR033304">
    <property type="entry name" value="DLEC1"/>
</dbReference>
<dbReference type="InterPro" id="IPR031549">
    <property type="entry name" value="ASH"/>
</dbReference>
<accession>A0AAN8G3Z2</accession>
<evidence type="ECO:0000259" key="4">
    <source>
        <dbReference type="Pfam" id="PF15780"/>
    </source>
</evidence>
<dbReference type="Gene3D" id="2.60.40.10">
    <property type="entry name" value="Immunoglobulins"/>
    <property type="match status" value="8"/>
</dbReference>
<feature type="domain" description="Deleted in lung and esophageal cancer protein 1 Ig-like" evidence="5">
    <location>
        <begin position="303"/>
        <end position="391"/>
    </location>
</feature>
<proteinExistence type="predicted"/>
<dbReference type="GO" id="GO:0008285">
    <property type="term" value="P:negative regulation of cell population proliferation"/>
    <property type="evidence" value="ECO:0007669"/>
    <property type="project" value="InterPro"/>
</dbReference>
<keyword evidence="7" id="KW-1185">Reference proteome</keyword>
<dbReference type="EMBL" id="JAZGQO010000021">
    <property type="protein sequence ID" value="KAK6165505.1"/>
    <property type="molecule type" value="Genomic_DNA"/>
</dbReference>
<evidence type="ECO:0000313" key="7">
    <source>
        <dbReference type="Proteomes" id="UP001347796"/>
    </source>
</evidence>